<evidence type="ECO:0000313" key="2">
    <source>
        <dbReference type="Proteomes" id="UP001286313"/>
    </source>
</evidence>
<gene>
    <name evidence="1" type="ORF">Pcinc_010451</name>
</gene>
<reference evidence="1" key="1">
    <citation type="submission" date="2023-10" db="EMBL/GenBank/DDBJ databases">
        <title>Genome assemblies of two species of porcelain crab, Petrolisthes cinctipes and Petrolisthes manimaculis (Anomura: Porcellanidae).</title>
        <authorList>
            <person name="Angst P."/>
        </authorList>
    </citation>
    <scope>NUCLEOTIDE SEQUENCE</scope>
    <source>
        <strain evidence="1">PB745_01</strain>
        <tissue evidence="1">Gill</tissue>
    </source>
</reference>
<keyword evidence="2" id="KW-1185">Reference proteome</keyword>
<sequence>MPQAEPEPEAEAEPAFAMANPTAEQLSMITKKKKNTDMVMMLTKGCMMKKFMMNCGCTSMDDCPIISTMTKCKMAEMKTCMIEKGLTKPTDMSPDGFPLSQNMLDAVSDESCSAVLPPSRMTIMMMMGNSAPWHTMMVCMVSHGQYDNYKNCVLNEFETYLPEMMQSS</sequence>
<dbReference type="AlphaFoldDB" id="A0AAE1G2S5"/>
<accession>A0AAE1G2S5</accession>
<dbReference type="Proteomes" id="UP001286313">
    <property type="component" value="Unassembled WGS sequence"/>
</dbReference>
<name>A0AAE1G2S5_PETCI</name>
<comment type="caution">
    <text evidence="1">The sequence shown here is derived from an EMBL/GenBank/DDBJ whole genome shotgun (WGS) entry which is preliminary data.</text>
</comment>
<dbReference type="EMBL" id="JAWQEG010000810">
    <property type="protein sequence ID" value="KAK3885329.1"/>
    <property type="molecule type" value="Genomic_DNA"/>
</dbReference>
<organism evidence="1 2">
    <name type="scientific">Petrolisthes cinctipes</name>
    <name type="common">Flat porcelain crab</name>
    <dbReference type="NCBI Taxonomy" id="88211"/>
    <lineage>
        <taxon>Eukaryota</taxon>
        <taxon>Metazoa</taxon>
        <taxon>Ecdysozoa</taxon>
        <taxon>Arthropoda</taxon>
        <taxon>Crustacea</taxon>
        <taxon>Multicrustacea</taxon>
        <taxon>Malacostraca</taxon>
        <taxon>Eumalacostraca</taxon>
        <taxon>Eucarida</taxon>
        <taxon>Decapoda</taxon>
        <taxon>Pleocyemata</taxon>
        <taxon>Anomura</taxon>
        <taxon>Galatheoidea</taxon>
        <taxon>Porcellanidae</taxon>
        <taxon>Petrolisthes</taxon>
    </lineage>
</organism>
<evidence type="ECO:0000313" key="1">
    <source>
        <dbReference type="EMBL" id="KAK3885329.1"/>
    </source>
</evidence>
<protein>
    <submittedName>
        <fullName evidence="1">Uncharacterized protein</fullName>
    </submittedName>
</protein>
<proteinExistence type="predicted"/>